<dbReference type="Proteomes" id="UP000270296">
    <property type="component" value="Unassembled WGS sequence"/>
</dbReference>
<name>A0A183IAC6_9BILA</name>
<proteinExistence type="predicted"/>
<evidence type="ECO:0000313" key="2">
    <source>
        <dbReference type="Proteomes" id="UP000270296"/>
    </source>
</evidence>
<reference evidence="1 2" key="2">
    <citation type="submission" date="2018-11" db="EMBL/GenBank/DDBJ databases">
        <authorList>
            <consortium name="Pathogen Informatics"/>
        </authorList>
    </citation>
    <scope>NUCLEOTIDE SEQUENCE [LARGE SCALE GENOMIC DNA]</scope>
</reference>
<keyword evidence="2" id="KW-1185">Reference proteome</keyword>
<sequence length="91" mass="10167">MIFPSVSRTEFGVCANGKENVTFTWRPMTDGNMRETVLFHVSSSMGIGFKVQAILLGSCSCAEGMTSVSEVKRLWHFACLTDESYVEYVRT</sequence>
<evidence type="ECO:0000313" key="3">
    <source>
        <dbReference type="WBParaSite" id="SBAD_0000059201-mRNA-1"/>
    </source>
</evidence>
<protein>
    <submittedName>
        <fullName evidence="3">Fibronectin type-III domain-containing protein</fullName>
    </submittedName>
</protein>
<evidence type="ECO:0000313" key="1">
    <source>
        <dbReference type="EMBL" id="VDO85160.1"/>
    </source>
</evidence>
<dbReference type="WBParaSite" id="SBAD_0000059201-mRNA-1">
    <property type="protein sequence ID" value="SBAD_0000059201-mRNA-1"/>
    <property type="gene ID" value="SBAD_0000059201"/>
</dbReference>
<accession>A0A183IAC6</accession>
<dbReference type="EMBL" id="UZAM01001880">
    <property type="protein sequence ID" value="VDO85160.1"/>
    <property type="molecule type" value="Genomic_DNA"/>
</dbReference>
<gene>
    <name evidence="1" type="ORF">SBAD_LOCUS570</name>
</gene>
<dbReference type="AlphaFoldDB" id="A0A183IAC6"/>
<reference evidence="3" key="1">
    <citation type="submission" date="2016-06" db="UniProtKB">
        <authorList>
            <consortium name="WormBaseParasite"/>
        </authorList>
    </citation>
    <scope>IDENTIFICATION</scope>
</reference>
<organism evidence="3">
    <name type="scientific">Soboliphyme baturini</name>
    <dbReference type="NCBI Taxonomy" id="241478"/>
    <lineage>
        <taxon>Eukaryota</taxon>
        <taxon>Metazoa</taxon>
        <taxon>Ecdysozoa</taxon>
        <taxon>Nematoda</taxon>
        <taxon>Enoplea</taxon>
        <taxon>Dorylaimia</taxon>
        <taxon>Dioctophymatida</taxon>
        <taxon>Dioctophymatoidea</taxon>
        <taxon>Soboliphymatidae</taxon>
        <taxon>Soboliphyme</taxon>
    </lineage>
</organism>